<accession>A0AAV6KLF7</accession>
<evidence type="ECO:0000313" key="3">
    <source>
        <dbReference type="Proteomes" id="UP000823749"/>
    </source>
</evidence>
<dbReference type="Proteomes" id="UP000823749">
    <property type="component" value="Chromosome 4"/>
</dbReference>
<feature type="compositionally biased region" description="Polar residues" evidence="1">
    <location>
        <begin position="104"/>
        <end position="116"/>
    </location>
</feature>
<dbReference type="AlphaFoldDB" id="A0AAV6KLF7"/>
<evidence type="ECO:0000256" key="1">
    <source>
        <dbReference type="SAM" id="MobiDB-lite"/>
    </source>
</evidence>
<comment type="caution">
    <text evidence="2">The sequence shown here is derived from an EMBL/GenBank/DDBJ whole genome shotgun (WGS) entry which is preliminary data.</text>
</comment>
<gene>
    <name evidence="2" type="ORF">RHGRI_011285</name>
</gene>
<organism evidence="2 3">
    <name type="scientific">Rhododendron griersonianum</name>
    <dbReference type="NCBI Taxonomy" id="479676"/>
    <lineage>
        <taxon>Eukaryota</taxon>
        <taxon>Viridiplantae</taxon>
        <taxon>Streptophyta</taxon>
        <taxon>Embryophyta</taxon>
        <taxon>Tracheophyta</taxon>
        <taxon>Spermatophyta</taxon>
        <taxon>Magnoliopsida</taxon>
        <taxon>eudicotyledons</taxon>
        <taxon>Gunneridae</taxon>
        <taxon>Pentapetalae</taxon>
        <taxon>asterids</taxon>
        <taxon>Ericales</taxon>
        <taxon>Ericaceae</taxon>
        <taxon>Ericoideae</taxon>
        <taxon>Rhodoreae</taxon>
        <taxon>Rhododendron</taxon>
    </lineage>
</organism>
<keyword evidence="3" id="KW-1185">Reference proteome</keyword>
<protein>
    <submittedName>
        <fullName evidence="2">Uncharacterized protein</fullName>
    </submittedName>
</protein>
<sequence>MDPTFADQLADEWSRLQDFLENTVGSDFSFRDPYVPAEFPIMYAQYQQLMANAPDQREVYTAQYSSPLRRANLEREIRDILESIPGFDIRSDPYYSHYRDMDNQPPTSTSDRTTTFPILRTRMR</sequence>
<evidence type="ECO:0000313" key="2">
    <source>
        <dbReference type="EMBL" id="KAG5553358.1"/>
    </source>
</evidence>
<dbReference type="EMBL" id="JACTNZ010000004">
    <property type="protein sequence ID" value="KAG5553358.1"/>
    <property type="molecule type" value="Genomic_DNA"/>
</dbReference>
<feature type="region of interest" description="Disordered" evidence="1">
    <location>
        <begin position="97"/>
        <end position="116"/>
    </location>
</feature>
<proteinExistence type="predicted"/>
<name>A0AAV6KLF7_9ERIC</name>
<reference evidence="2" key="1">
    <citation type="submission" date="2020-08" db="EMBL/GenBank/DDBJ databases">
        <title>Plant Genome Project.</title>
        <authorList>
            <person name="Zhang R.-G."/>
        </authorList>
    </citation>
    <scope>NUCLEOTIDE SEQUENCE</scope>
    <source>
        <strain evidence="2">WSP0</strain>
        <tissue evidence="2">Leaf</tissue>
    </source>
</reference>